<proteinExistence type="predicted"/>
<evidence type="ECO:0000313" key="1">
    <source>
        <dbReference type="EMBL" id="CRY98612.1"/>
    </source>
</evidence>
<reference evidence="1 2" key="1">
    <citation type="submission" date="2014-11" db="EMBL/GenBank/DDBJ databases">
        <authorList>
            <person name="Diene M.Seydina."/>
        </authorList>
    </citation>
    <scope>NUCLEOTIDE SEQUENCE [LARGE SCALE GENOMIC DNA]</scope>
    <source>
        <strain evidence="1 2">Neisseria meningitidis CHUV</strain>
    </source>
</reference>
<sequence length="44" mass="4951">MRENGRVCRLKYRADISDGIFTGSGGRKVETAKCPKLPKMETHI</sequence>
<dbReference type="AlphaFoldDB" id="A0A0H5Q995"/>
<name>A0A0H5Q995_NEIMI</name>
<evidence type="ECO:0000313" key="2">
    <source>
        <dbReference type="Proteomes" id="UP000182715"/>
    </source>
</evidence>
<dbReference type="Proteomes" id="UP000182715">
    <property type="component" value="Unassembled WGS sequence"/>
</dbReference>
<organism evidence="1 2">
    <name type="scientific">Neisseria meningitidis serogroup B</name>
    <dbReference type="NCBI Taxonomy" id="491"/>
    <lineage>
        <taxon>Bacteria</taxon>
        <taxon>Pseudomonadati</taxon>
        <taxon>Pseudomonadota</taxon>
        <taxon>Betaproteobacteria</taxon>
        <taxon>Neisseriales</taxon>
        <taxon>Neisseriaceae</taxon>
        <taxon>Neisseria</taxon>
    </lineage>
</organism>
<protein>
    <submittedName>
        <fullName evidence="1">Uncharacterized protein</fullName>
    </submittedName>
</protein>
<accession>A0A0H5Q995</accession>
<dbReference type="EMBL" id="CVTF01000010">
    <property type="protein sequence ID" value="CRY98612.1"/>
    <property type="molecule type" value="Genomic_DNA"/>
</dbReference>